<dbReference type="AlphaFoldDB" id="A0A8E1QZW3"/>
<evidence type="ECO:0008006" key="4">
    <source>
        <dbReference type="Google" id="ProtNLM"/>
    </source>
</evidence>
<evidence type="ECO:0000313" key="2">
    <source>
        <dbReference type="EMBL" id="KOO68756.1"/>
    </source>
</evidence>
<protein>
    <recommendedName>
        <fullName evidence="4">Capsule assembly protein Wzi</fullName>
    </recommendedName>
</protein>
<gene>
    <name evidence="2" type="ORF">ACU52_06220</name>
</gene>
<keyword evidence="1" id="KW-0732">Signal</keyword>
<dbReference type="RefSeq" id="WP_053398152.1">
    <property type="nucleotide sequence ID" value="NZ_LFQU01000009.1"/>
</dbReference>
<evidence type="ECO:0000313" key="3">
    <source>
        <dbReference type="Proteomes" id="UP000036951"/>
    </source>
</evidence>
<accession>A0A8E1QZW3</accession>
<dbReference type="Proteomes" id="UP000036951">
    <property type="component" value="Unassembled WGS sequence"/>
</dbReference>
<sequence length="523" mass="59249">MKSLLLALLLLSSAGQAFSQGWEEDKPEKLRLDKGLKYNVEMQADFSSGSTPLWLNANRYGLSSLDETNGYVRAGLFRPLRTDSARRWGVGYGVDLAVPYNYTSNFVVQQAFVEARWLHGVLTVGSKQYPMELKDDRLSSGSQTFGINARPVPQVRLALPDYWTLPFANGWLHLKGHIAYGMMTDDGWQHDFTGKKSKYADNVLYHSKAGYLKFGNENFFCPFSFELGLEMASTFGGTSYQPDGNGGMTAIKGDTGFSAFWNAFIPGGADVGETTYQNAEGNQVGSWLVRLNWEEDLWRFSIYADKYFEDHSAMFLVDYDGYGEGSEWQEKKKSRYLLYDFKDIMLGAEFRMNYDRWVNGVVFEYIYSKYQSGPIYHDHTSTIPDHIGGKDNFYNHGIYTGWQHWGQVMGNPLYRSPLYNSDGTICVKDNRFMAFHLGIDGCPIERFTYRLLASWQEGLGTYDDPYGKSRHNFSFMLEGQYAFGGKLLKGWSVKGAYGMDLGSILGNNYGFQLTVAKTGILNL</sequence>
<organism evidence="2 3">
    <name type="scientific">Xylanibacter rarus</name>
    <dbReference type="NCBI Taxonomy" id="1676614"/>
    <lineage>
        <taxon>Bacteria</taxon>
        <taxon>Pseudomonadati</taxon>
        <taxon>Bacteroidota</taxon>
        <taxon>Bacteroidia</taxon>
        <taxon>Bacteroidales</taxon>
        <taxon>Prevotellaceae</taxon>
        <taxon>Xylanibacter</taxon>
    </lineage>
</organism>
<feature type="signal peptide" evidence="1">
    <location>
        <begin position="1"/>
        <end position="19"/>
    </location>
</feature>
<dbReference type="OrthoDB" id="596512at2"/>
<evidence type="ECO:0000256" key="1">
    <source>
        <dbReference type="SAM" id="SignalP"/>
    </source>
</evidence>
<proteinExistence type="predicted"/>
<reference evidence="2 3" key="1">
    <citation type="submission" date="2015-06" db="EMBL/GenBank/DDBJ databases">
        <title>Prevotella sp. 109, sp. nov., a novel member of the family Prevotellaceae isolated from human faeces.</title>
        <authorList>
            <person name="Shkoporov A.N."/>
            <person name="Chaplin A.V."/>
            <person name="Kafarskaia L.I."/>
            <person name="Efimov B.A."/>
        </authorList>
    </citation>
    <scope>NUCLEOTIDE SEQUENCE [LARGE SCALE GENOMIC DNA]</scope>
    <source>
        <strain evidence="2 3">109</strain>
    </source>
</reference>
<comment type="caution">
    <text evidence="2">The sequence shown here is derived from an EMBL/GenBank/DDBJ whole genome shotgun (WGS) entry which is preliminary data.</text>
</comment>
<dbReference type="EMBL" id="LFQU01000009">
    <property type="protein sequence ID" value="KOO68756.1"/>
    <property type="molecule type" value="Genomic_DNA"/>
</dbReference>
<feature type="chain" id="PRO_5034830273" description="Capsule assembly protein Wzi" evidence="1">
    <location>
        <begin position="20"/>
        <end position="523"/>
    </location>
</feature>
<name>A0A8E1QZW3_9BACT</name>
<keyword evidence="3" id="KW-1185">Reference proteome</keyword>